<reference evidence="2" key="2">
    <citation type="submission" date="2019-06" db="EMBL/GenBank/DDBJ databases">
        <title>Genomics analysis of Aphanomyces spp. identifies a new class of oomycete effector associated with host adaptation.</title>
        <authorList>
            <person name="Gaulin E."/>
        </authorList>
    </citation>
    <scope>NUCLEOTIDE SEQUENCE</scope>
    <source>
        <strain evidence="2">CBS 578.67</strain>
    </source>
</reference>
<dbReference type="AlphaFoldDB" id="A0A485K7P3"/>
<gene>
    <name evidence="3" type="primary">Aste57867_2450</name>
    <name evidence="2" type="ORF">As57867_002444</name>
    <name evidence="3" type="ORF">ASTE57867_2450</name>
</gene>
<evidence type="ECO:0000313" key="3">
    <source>
        <dbReference type="EMBL" id="VFT79650.1"/>
    </source>
</evidence>
<dbReference type="PANTHER" id="PTHR34365">
    <property type="entry name" value="ENOLASE (DUF1399)"/>
    <property type="match status" value="1"/>
</dbReference>
<protein>
    <submittedName>
        <fullName evidence="3">Aste57867_2450 protein</fullName>
    </submittedName>
</protein>
<dbReference type="OrthoDB" id="64309at2759"/>
<sequence>MQTPPSTFTMDFQVHIERGIFDKIASWEWRQFVLAGKSLDIVDNATVGKAKRTHSFAVHECSIDRVSTSGIHYDLKKKGKTQVCFACPSATLLSKFQAALGVAKQSTRGVWTLPPVDFAAQLVSVAASIVETDAAMPSTGVLRSDMSVAVVDAHLTEMQAMYDLEATCASPEALYEHLLDMEAAYVLSPSTTLNFAHTVAKLHPAFYQQQTSSPGLPLKTILGRCPHPKCHQPFPVAYMYAIHIQEVPAISCAHCGGGVNYLMFQLEAMLQRTPEIRAFSKAADGDGDVELRLVLPCLPQDGAMATFLHELKVAFQAEGARGNQAGAAILRQRVNEAIEACFTRPLGHLPYDLVHAMLRQLDFVHKICGNLAYWRHPQVLAASIVRYHKFMHLMAYAPMLVPTADIDLVWHAHQAASPEAYATYCQQLVGRLVDHDDTVPGGDLAIGYAHTFRHWTEQFHEPYSSQAPTHVDDDDKSPGKKSRTPNPFRVPSHDARFYGVDEAATSGAAIPAAIPVAVAKPLDTDLAAAAAAPPAAHDIFVSVIGTPVMDNRVLGLWRLLRENSHVSLGCSAGGCSAVSAYSYSHGEYSYGTIDGPPVQTGQSWAGPSQGGGLYAALGVGGLT</sequence>
<dbReference type="Pfam" id="PF07173">
    <property type="entry name" value="GRDP-like"/>
    <property type="match status" value="1"/>
</dbReference>
<evidence type="ECO:0000256" key="1">
    <source>
        <dbReference type="SAM" id="MobiDB-lite"/>
    </source>
</evidence>
<keyword evidence="4" id="KW-1185">Reference proteome</keyword>
<dbReference type="PANTHER" id="PTHR34365:SF7">
    <property type="entry name" value="GLYCINE-RICH DOMAIN-CONTAINING PROTEIN 1"/>
    <property type="match status" value="1"/>
</dbReference>
<proteinExistence type="predicted"/>
<dbReference type="EMBL" id="CAADRA010000287">
    <property type="protein sequence ID" value="VFT79650.1"/>
    <property type="molecule type" value="Genomic_DNA"/>
</dbReference>
<evidence type="ECO:0000313" key="2">
    <source>
        <dbReference type="EMBL" id="KAF0717187.1"/>
    </source>
</evidence>
<dbReference type="InterPro" id="IPR009836">
    <property type="entry name" value="GRDP-like"/>
</dbReference>
<name>A0A485K7P3_9STRA</name>
<dbReference type="EMBL" id="VJMH01000287">
    <property type="protein sequence ID" value="KAF0717187.1"/>
    <property type="molecule type" value="Genomic_DNA"/>
</dbReference>
<accession>A0A485K7P3</accession>
<dbReference type="Proteomes" id="UP000332933">
    <property type="component" value="Unassembled WGS sequence"/>
</dbReference>
<feature type="region of interest" description="Disordered" evidence="1">
    <location>
        <begin position="463"/>
        <end position="491"/>
    </location>
</feature>
<organism evidence="3 4">
    <name type="scientific">Aphanomyces stellatus</name>
    <dbReference type="NCBI Taxonomy" id="120398"/>
    <lineage>
        <taxon>Eukaryota</taxon>
        <taxon>Sar</taxon>
        <taxon>Stramenopiles</taxon>
        <taxon>Oomycota</taxon>
        <taxon>Saprolegniomycetes</taxon>
        <taxon>Saprolegniales</taxon>
        <taxon>Verrucalvaceae</taxon>
        <taxon>Aphanomyces</taxon>
    </lineage>
</organism>
<reference evidence="3 4" key="1">
    <citation type="submission" date="2019-03" db="EMBL/GenBank/DDBJ databases">
        <authorList>
            <person name="Gaulin E."/>
            <person name="Dumas B."/>
        </authorList>
    </citation>
    <scope>NUCLEOTIDE SEQUENCE [LARGE SCALE GENOMIC DNA]</scope>
    <source>
        <strain evidence="3">CBS 568.67</strain>
    </source>
</reference>
<evidence type="ECO:0000313" key="4">
    <source>
        <dbReference type="Proteomes" id="UP000332933"/>
    </source>
</evidence>